<dbReference type="InterPro" id="IPR008640">
    <property type="entry name" value="Adhesin_Head_dom"/>
</dbReference>
<evidence type="ECO:0000256" key="1">
    <source>
        <dbReference type="ARBA" id="ARBA00004241"/>
    </source>
</evidence>
<feature type="domain" description="Trimeric autotransporter adhesin YadA-like stalk" evidence="13">
    <location>
        <begin position="158"/>
        <end position="200"/>
    </location>
</feature>
<dbReference type="GO" id="GO:0009986">
    <property type="term" value="C:cell surface"/>
    <property type="evidence" value="ECO:0007669"/>
    <property type="project" value="UniProtKB-SubCell"/>
</dbReference>
<keyword evidence="10" id="KW-0998">Cell outer membrane</keyword>
<dbReference type="SUPFAM" id="SSF101967">
    <property type="entry name" value="Adhesin YadA, collagen-binding domain"/>
    <property type="match status" value="4"/>
</dbReference>
<evidence type="ECO:0000259" key="12">
    <source>
        <dbReference type="Pfam" id="PF05658"/>
    </source>
</evidence>
<evidence type="ECO:0000259" key="13">
    <source>
        <dbReference type="Pfam" id="PF05662"/>
    </source>
</evidence>
<comment type="similarity">
    <text evidence="3">Belongs to the autotransporter-2 (AT-2) (TC 1.B.40) family.</text>
</comment>
<evidence type="ECO:0000259" key="11">
    <source>
        <dbReference type="Pfam" id="PF03895"/>
    </source>
</evidence>
<dbReference type="AlphaFoldDB" id="A0A1N6E1B4"/>
<evidence type="ECO:0000256" key="8">
    <source>
        <dbReference type="ARBA" id="ARBA00022927"/>
    </source>
</evidence>
<feature type="domain" description="Trimeric autotransporter adhesin YadA-like stalk" evidence="13">
    <location>
        <begin position="372"/>
        <end position="407"/>
    </location>
</feature>
<evidence type="ECO:0000256" key="3">
    <source>
        <dbReference type="ARBA" id="ARBA00005848"/>
    </source>
</evidence>
<proteinExistence type="inferred from homology"/>
<evidence type="ECO:0000256" key="9">
    <source>
        <dbReference type="ARBA" id="ARBA00023136"/>
    </source>
</evidence>
<keyword evidence="7" id="KW-0732">Signal</keyword>
<keyword evidence="9" id="KW-0472">Membrane</keyword>
<dbReference type="InterPro" id="IPR045584">
    <property type="entry name" value="Pilin-like"/>
</dbReference>
<evidence type="ECO:0000313" key="15">
    <source>
        <dbReference type="Proteomes" id="UP000184693"/>
    </source>
</evidence>
<feature type="domain" description="Trimeric autotransporter adhesin YadA-like stalk" evidence="13">
    <location>
        <begin position="480"/>
        <end position="520"/>
    </location>
</feature>
<evidence type="ECO:0000256" key="4">
    <source>
        <dbReference type="ARBA" id="ARBA00022448"/>
    </source>
</evidence>
<dbReference type="Gene3D" id="2.60.40.4050">
    <property type="match status" value="1"/>
</dbReference>
<evidence type="ECO:0000256" key="5">
    <source>
        <dbReference type="ARBA" id="ARBA00022452"/>
    </source>
</evidence>
<evidence type="ECO:0000256" key="10">
    <source>
        <dbReference type="ARBA" id="ARBA00023237"/>
    </source>
</evidence>
<dbReference type="Pfam" id="PF05658">
    <property type="entry name" value="YadA_head"/>
    <property type="match status" value="3"/>
</dbReference>
<dbReference type="OrthoDB" id="1632057at2"/>
<feature type="domain" description="Trimeric autotransporter adhesin YadA-like head" evidence="12">
    <location>
        <begin position="422"/>
        <end position="448"/>
    </location>
</feature>
<name>A0A1N6E1B4_9BURK</name>
<dbReference type="Pfam" id="PF05662">
    <property type="entry name" value="YadA_stalk"/>
    <property type="match status" value="4"/>
</dbReference>
<keyword evidence="5" id="KW-1134">Transmembrane beta strand</keyword>
<evidence type="ECO:0000256" key="7">
    <source>
        <dbReference type="ARBA" id="ARBA00022729"/>
    </source>
</evidence>
<keyword evidence="6" id="KW-0812">Transmembrane</keyword>
<dbReference type="InterPro" id="IPR011049">
    <property type="entry name" value="Serralysin-like_metalloprot_C"/>
</dbReference>
<evidence type="ECO:0000256" key="2">
    <source>
        <dbReference type="ARBA" id="ARBA00004442"/>
    </source>
</evidence>
<sequence>MNKISRSMCNDVTCAWTAASKFIRASAKKSSVKNGVISLVAAGFLSAGTAYAAAAPVAVFNDATDDTCAAVNDGIPGGGTTTALTSPACQATIGNKSSSQTALASNTSLNLISNSSGLIARGGLEIFGDGVSAGSPVAYLHGQLSLFSNGTTSGTANKIIGVAAGTVSAASTDAVNGSQLYGVSQSVAGALGGNSTVNPDGSVARPQYDIGGSTFYTVGDALNNLDGRTAQNTDSIANINSILNNIGGGAGIMYFHSNSTLVDSQAMGVDSVAIGGNAQAWDEGSVALGANSVANRPNSVSVGSVGMERQITNVAAGTADTDAVNVSQLKAAGLVDKNGNANAAVIYDHNADGSVDYGSVTMGGGASGGTTIHNVAAGVADTDAVNVAQMNAALGAVANVAVNATNPLFTASGDRNAEAAMASGTHATAMGANASAAGVNAVAVGAGSAAQADNSVALGANSVADRANSVSVGAVGSERQVTNVAAGQQGTDAVNVDQLNAATTQANSYTDTRIAGVQNSINEVAKNAYAGVAAAMAMPNMTPSGPGRTVVAAGGGTYKGASAAAAGVTYRSLSGHWLANGAVSVTSTGDAGVRAQVGYEF</sequence>
<dbReference type="GO" id="GO:0015031">
    <property type="term" value="P:protein transport"/>
    <property type="evidence" value="ECO:0007669"/>
    <property type="project" value="UniProtKB-KW"/>
</dbReference>
<feature type="domain" description="Trimeric autotransporter adhesin YadA-like head" evidence="12">
    <location>
        <begin position="450"/>
        <end position="474"/>
    </location>
</feature>
<dbReference type="InterPro" id="IPR008635">
    <property type="entry name" value="Coiled_stalk_dom"/>
</dbReference>
<dbReference type="Gene3D" id="3.30.1300.30">
    <property type="entry name" value="GSPII I/J protein-like"/>
    <property type="match status" value="1"/>
</dbReference>
<accession>A0A1N6E1B4</accession>
<comment type="subcellular location">
    <subcellularLocation>
        <location evidence="2">Cell outer membrane</location>
    </subcellularLocation>
    <subcellularLocation>
        <location evidence="1">Cell surface</location>
    </subcellularLocation>
</comment>
<dbReference type="Proteomes" id="UP000184693">
    <property type="component" value="Unassembled WGS sequence"/>
</dbReference>
<feature type="domain" description="Trimeric autotransporter adhesin YadA-like C-terminal membrane anchor" evidence="11">
    <location>
        <begin position="543"/>
        <end position="601"/>
    </location>
</feature>
<dbReference type="SUPFAM" id="SSF54523">
    <property type="entry name" value="Pili subunits"/>
    <property type="match status" value="1"/>
</dbReference>
<dbReference type="EMBL" id="FSRM01000001">
    <property type="protein sequence ID" value="SIN76820.1"/>
    <property type="molecule type" value="Genomic_DNA"/>
</dbReference>
<keyword evidence="4" id="KW-0813">Transport</keyword>
<dbReference type="Gene3D" id="1.20.5.170">
    <property type="match status" value="1"/>
</dbReference>
<dbReference type="InterPro" id="IPR005594">
    <property type="entry name" value="YadA_C"/>
</dbReference>
<feature type="domain" description="Trimeric autotransporter adhesin YadA-like head" evidence="12">
    <location>
        <begin position="268"/>
        <end position="292"/>
    </location>
</feature>
<dbReference type="Gene3D" id="6.10.250.2040">
    <property type="match status" value="1"/>
</dbReference>
<dbReference type="Gene3D" id="2.150.10.10">
    <property type="entry name" value="Serralysin-like metalloprotease, C-terminal"/>
    <property type="match status" value="1"/>
</dbReference>
<reference evidence="14 15" key="1">
    <citation type="submission" date="2016-11" db="EMBL/GenBank/DDBJ databases">
        <authorList>
            <person name="Jaros S."/>
            <person name="Januszkiewicz K."/>
            <person name="Wedrychowicz H."/>
        </authorList>
    </citation>
    <scope>NUCLEOTIDE SEQUENCE [LARGE SCALE GENOMIC DNA]</scope>
    <source>
        <strain evidence="14 15">GAS86</strain>
    </source>
</reference>
<protein>
    <submittedName>
        <fullName evidence="14">Head domain of trimeric autotransporter adhesin</fullName>
    </submittedName>
</protein>
<evidence type="ECO:0000313" key="14">
    <source>
        <dbReference type="EMBL" id="SIN76820.1"/>
    </source>
</evidence>
<keyword evidence="8" id="KW-0653">Protein transport</keyword>
<gene>
    <name evidence="14" type="ORF">SAMN05444168_0059</name>
</gene>
<feature type="domain" description="Trimeric autotransporter adhesin YadA-like stalk" evidence="13">
    <location>
        <begin position="310"/>
        <end position="333"/>
    </location>
</feature>
<dbReference type="Pfam" id="PF03895">
    <property type="entry name" value="YadA_anchor"/>
    <property type="match status" value="1"/>
</dbReference>
<organism evidence="14 15">
    <name type="scientific">Paraburkholderia phenazinium</name>
    <dbReference type="NCBI Taxonomy" id="60549"/>
    <lineage>
        <taxon>Bacteria</taxon>
        <taxon>Pseudomonadati</taxon>
        <taxon>Pseudomonadota</taxon>
        <taxon>Betaproteobacteria</taxon>
        <taxon>Burkholderiales</taxon>
        <taxon>Burkholderiaceae</taxon>
        <taxon>Paraburkholderia</taxon>
    </lineage>
</organism>
<evidence type="ECO:0000256" key="6">
    <source>
        <dbReference type="ARBA" id="ARBA00022692"/>
    </source>
</evidence>
<dbReference type="GO" id="GO:0009279">
    <property type="term" value="C:cell outer membrane"/>
    <property type="evidence" value="ECO:0007669"/>
    <property type="project" value="UniProtKB-SubCell"/>
</dbReference>